<dbReference type="Proteomes" id="UP000190198">
    <property type="component" value="Unassembled WGS sequence"/>
</dbReference>
<dbReference type="Gene3D" id="1.10.238.10">
    <property type="entry name" value="EF-hand"/>
    <property type="match status" value="1"/>
</dbReference>
<dbReference type="InterPro" id="IPR011992">
    <property type="entry name" value="EF-hand-dom_pair"/>
</dbReference>
<dbReference type="InterPro" id="IPR018247">
    <property type="entry name" value="EF_Hand_1_Ca_BS"/>
</dbReference>
<accession>A0A1T2KZ00</accession>
<dbReference type="PROSITE" id="PS50222">
    <property type="entry name" value="EF_HAND_2"/>
    <property type="match status" value="1"/>
</dbReference>
<dbReference type="PROSITE" id="PS00018">
    <property type="entry name" value="EF_HAND_1"/>
    <property type="match status" value="1"/>
</dbReference>
<proteinExistence type="predicted"/>
<dbReference type="AlphaFoldDB" id="A0A1T2KZ00"/>
<dbReference type="OrthoDB" id="5986268at2"/>
<name>A0A1T2KZ00_9GAMM</name>
<dbReference type="SUPFAM" id="SSF47473">
    <property type="entry name" value="EF-hand"/>
    <property type="match status" value="1"/>
</dbReference>
<comment type="caution">
    <text evidence="3">The sequence shown here is derived from an EMBL/GenBank/DDBJ whole genome shotgun (WGS) entry which is preliminary data.</text>
</comment>
<evidence type="ECO:0000313" key="3">
    <source>
        <dbReference type="EMBL" id="OOZ37946.1"/>
    </source>
</evidence>
<dbReference type="EMBL" id="MPRK01000252">
    <property type="protein sequence ID" value="OOZ37946.1"/>
    <property type="molecule type" value="Genomic_DNA"/>
</dbReference>
<reference evidence="3 4" key="1">
    <citation type="submission" date="2016-11" db="EMBL/GenBank/DDBJ databases">
        <title>Mixed transmission modes and dynamic genome evolution in an obligate animal-bacterial symbiosis.</title>
        <authorList>
            <person name="Russell S.L."/>
            <person name="Corbett-Detig R.B."/>
            <person name="Cavanaugh C.M."/>
        </authorList>
    </citation>
    <scope>NUCLEOTIDE SEQUENCE [LARGE SCALE GENOMIC DNA]</scope>
    <source>
        <strain evidence="3">Sp-SM6</strain>
    </source>
</reference>
<protein>
    <recommendedName>
        <fullName evidence="2">EF-hand domain-containing protein</fullName>
    </recommendedName>
</protein>
<keyword evidence="4" id="KW-1185">Reference proteome</keyword>
<sequence length="79" mass="8299">MKMTPMIFAACAALLTSNIAFAQTAEPKEFPKADANGDGFVDAAEFATSGVDAKFEESDTNKDGKLDIDEYQAAVGDCA</sequence>
<evidence type="ECO:0000313" key="4">
    <source>
        <dbReference type="Proteomes" id="UP000190198"/>
    </source>
</evidence>
<feature type="signal peptide" evidence="1">
    <location>
        <begin position="1"/>
        <end position="22"/>
    </location>
</feature>
<feature type="domain" description="EF-hand" evidence="2">
    <location>
        <begin position="46"/>
        <end position="79"/>
    </location>
</feature>
<evidence type="ECO:0000259" key="2">
    <source>
        <dbReference type="PROSITE" id="PS50222"/>
    </source>
</evidence>
<keyword evidence="1" id="KW-0732">Signal</keyword>
<dbReference type="InterPro" id="IPR002048">
    <property type="entry name" value="EF_hand_dom"/>
</dbReference>
<gene>
    <name evidence="3" type="ORF">BOW52_09845</name>
</gene>
<evidence type="ECO:0000256" key="1">
    <source>
        <dbReference type="SAM" id="SignalP"/>
    </source>
</evidence>
<dbReference type="RefSeq" id="WP_078477555.1">
    <property type="nucleotide sequence ID" value="NZ_MPRK01000252.1"/>
</dbReference>
<dbReference type="GO" id="GO:0005509">
    <property type="term" value="F:calcium ion binding"/>
    <property type="evidence" value="ECO:0007669"/>
    <property type="project" value="InterPro"/>
</dbReference>
<feature type="chain" id="PRO_5012549405" description="EF-hand domain-containing protein" evidence="1">
    <location>
        <begin position="23"/>
        <end position="79"/>
    </location>
</feature>
<organism evidence="3 4">
    <name type="scientific">Solemya elarraichensis gill symbiont</name>
    <dbReference type="NCBI Taxonomy" id="1918949"/>
    <lineage>
        <taxon>Bacteria</taxon>
        <taxon>Pseudomonadati</taxon>
        <taxon>Pseudomonadota</taxon>
        <taxon>Gammaproteobacteria</taxon>
        <taxon>sulfur-oxidizing symbionts</taxon>
    </lineage>
</organism>
<dbReference type="Pfam" id="PF13202">
    <property type="entry name" value="EF-hand_5"/>
    <property type="match status" value="2"/>
</dbReference>